<dbReference type="RefSeq" id="WP_068028070.1">
    <property type="nucleotide sequence ID" value="NZ_QQAZ01000024.1"/>
</dbReference>
<dbReference type="Proteomes" id="UP000255355">
    <property type="component" value="Unassembled WGS sequence"/>
</dbReference>
<accession>A0A370GGK1</accession>
<gene>
    <name evidence="1" type="ORF">DFR68_12460</name>
</gene>
<dbReference type="EMBL" id="QQAZ01000024">
    <property type="protein sequence ID" value="RDI42797.1"/>
    <property type="molecule type" value="Genomic_DNA"/>
</dbReference>
<protein>
    <submittedName>
        <fullName evidence="1">Uncharacterized protein</fullName>
    </submittedName>
</protein>
<name>A0A370GGK1_9NOCA</name>
<evidence type="ECO:0000313" key="1">
    <source>
        <dbReference type="EMBL" id="RDI42797.1"/>
    </source>
</evidence>
<keyword evidence="2" id="KW-1185">Reference proteome</keyword>
<dbReference type="AlphaFoldDB" id="A0A370GGK1"/>
<sequence>MTASTPRAELERELGGELPGIERLSAQHCADLLNLVRTAPARERAAAHAEFDEKLAARTRPTRALLRALVLGRRR</sequence>
<dbReference type="STRING" id="1210089.GCA_001613165_06321"/>
<evidence type="ECO:0000313" key="2">
    <source>
        <dbReference type="Proteomes" id="UP000255355"/>
    </source>
</evidence>
<proteinExistence type="predicted"/>
<comment type="caution">
    <text evidence="1">The sequence shown here is derived from an EMBL/GenBank/DDBJ whole genome shotgun (WGS) entry which is preliminary data.</text>
</comment>
<organism evidence="1 2">
    <name type="scientific">Nocardia mexicana</name>
    <dbReference type="NCBI Taxonomy" id="279262"/>
    <lineage>
        <taxon>Bacteria</taxon>
        <taxon>Bacillati</taxon>
        <taxon>Actinomycetota</taxon>
        <taxon>Actinomycetes</taxon>
        <taxon>Mycobacteriales</taxon>
        <taxon>Nocardiaceae</taxon>
        <taxon>Nocardia</taxon>
    </lineage>
</organism>
<reference evidence="1 2" key="1">
    <citation type="submission" date="2018-07" db="EMBL/GenBank/DDBJ databases">
        <title>Genomic Encyclopedia of Type Strains, Phase IV (KMG-IV): sequencing the most valuable type-strain genomes for metagenomic binning, comparative biology and taxonomic classification.</title>
        <authorList>
            <person name="Goeker M."/>
        </authorList>
    </citation>
    <scope>NUCLEOTIDE SEQUENCE [LARGE SCALE GENOMIC DNA]</scope>
    <source>
        <strain evidence="1 2">DSM 44952</strain>
    </source>
</reference>